<keyword evidence="8" id="KW-0805">Transcription regulation</keyword>
<dbReference type="InterPro" id="IPR000197">
    <property type="entry name" value="Znf_TAZ"/>
</dbReference>
<dbReference type="GO" id="GO:0000123">
    <property type="term" value="C:histone acetyltransferase complex"/>
    <property type="evidence" value="ECO:0007669"/>
    <property type="project" value="TreeGrafter"/>
</dbReference>
<accession>A0A8S1IMN1</accession>
<evidence type="ECO:0000256" key="2">
    <source>
        <dbReference type="ARBA" id="ARBA00013184"/>
    </source>
</evidence>
<keyword evidence="9" id="KW-0804">Transcription</keyword>
<dbReference type="PANTHER" id="PTHR13808:SF1">
    <property type="entry name" value="HISTONE ACETYLTRANSFERASE"/>
    <property type="match status" value="1"/>
</dbReference>
<dbReference type="SMART" id="SM00551">
    <property type="entry name" value="ZnF_TAZ"/>
    <property type="match status" value="1"/>
</dbReference>
<keyword evidence="10" id="KW-0539">Nucleus</keyword>
<comment type="catalytic activity">
    <reaction evidence="11">
        <text>L-lysyl-[protein] + acetyl-CoA = N(6)-acetyl-L-lysyl-[protein] + CoA + H(+)</text>
        <dbReference type="Rhea" id="RHEA:45948"/>
        <dbReference type="Rhea" id="RHEA-COMP:9752"/>
        <dbReference type="Rhea" id="RHEA-COMP:10731"/>
        <dbReference type="ChEBI" id="CHEBI:15378"/>
        <dbReference type="ChEBI" id="CHEBI:29969"/>
        <dbReference type="ChEBI" id="CHEBI:57287"/>
        <dbReference type="ChEBI" id="CHEBI:57288"/>
        <dbReference type="ChEBI" id="CHEBI:61930"/>
        <dbReference type="EC" id="2.3.1.48"/>
    </reaction>
</comment>
<dbReference type="Gene3D" id="1.20.1020.10">
    <property type="entry name" value="TAZ domain"/>
    <property type="match status" value="1"/>
</dbReference>
<reference evidence="14" key="1">
    <citation type="submission" date="2020-12" db="EMBL/GenBank/DDBJ databases">
        <authorList>
            <person name="Iha C."/>
        </authorList>
    </citation>
    <scope>NUCLEOTIDE SEQUENCE</scope>
</reference>
<evidence type="ECO:0000256" key="6">
    <source>
        <dbReference type="ARBA" id="ARBA00022833"/>
    </source>
</evidence>
<evidence type="ECO:0000256" key="11">
    <source>
        <dbReference type="ARBA" id="ARBA00048017"/>
    </source>
</evidence>
<evidence type="ECO:0000256" key="3">
    <source>
        <dbReference type="ARBA" id="ARBA00022679"/>
    </source>
</evidence>
<keyword evidence="7" id="KW-0156">Chromatin regulator</keyword>
<dbReference type="PANTHER" id="PTHR13808">
    <property type="entry name" value="CBP/P300-RELATED"/>
    <property type="match status" value="1"/>
</dbReference>
<dbReference type="GO" id="GO:0004402">
    <property type="term" value="F:histone acetyltransferase activity"/>
    <property type="evidence" value="ECO:0007669"/>
    <property type="project" value="InterPro"/>
</dbReference>
<dbReference type="InterPro" id="IPR035898">
    <property type="entry name" value="TAZ_dom_sf"/>
</dbReference>
<evidence type="ECO:0000256" key="10">
    <source>
        <dbReference type="ARBA" id="ARBA00023242"/>
    </source>
</evidence>
<keyword evidence="4" id="KW-0479">Metal-binding</keyword>
<feature type="compositionally biased region" description="Basic and acidic residues" evidence="12">
    <location>
        <begin position="79"/>
        <end position="89"/>
    </location>
</feature>
<dbReference type="AlphaFoldDB" id="A0A8S1IMN1"/>
<feature type="region of interest" description="Disordered" evidence="12">
    <location>
        <begin position="202"/>
        <end position="240"/>
    </location>
</feature>
<feature type="compositionally biased region" description="Polar residues" evidence="12">
    <location>
        <begin position="63"/>
        <end position="72"/>
    </location>
</feature>
<evidence type="ECO:0000259" key="13">
    <source>
        <dbReference type="PROSITE" id="PS50134"/>
    </source>
</evidence>
<dbReference type="Pfam" id="PF02135">
    <property type="entry name" value="zf-TAZ"/>
    <property type="match status" value="1"/>
</dbReference>
<dbReference type="PROSITE" id="PS50134">
    <property type="entry name" value="ZF_TAZ"/>
    <property type="match status" value="1"/>
</dbReference>
<dbReference type="EMBL" id="CAJHUC010000436">
    <property type="protein sequence ID" value="CAD7696128.1"/>
    <property type="molecule type" value="Genomic_DNA"/>
</dbReference>
<dbReference type="GO" id="GO:0005634">
    <property type="term" value="C:nucleus"/>
    <property type="evidence" value="ECO:0007669"/>
    <property type="project" value="UniProtKB-SubCell"/>
</dbReference>
<feature type="region of interest" description="Disordered" evidence="12">
    <location>
        <begin position="63"/>
        <end position="90"/>
    </location>
</feature>
<gene>
    <name evidence="14" type="ORF">OSTQU699_LOCUS1489</name>
</gene>
<protein>
    <recommendedName>
        <fullName evidence="2">histone acetyltransferase</fullName>
        <ecNumber evidence="2">2.3.1.48</ecNumber>
    </recommendedName>
</protein>
<evidence type="ECO:0000256" key="1">
    <source>
        <dbReference type="ARBA" id="ARBA00004123"/>
    </source>
</evidence>
<dbReference type="GO" id="GO:0031490">
    <property type="term" value="F:chromatin DNA binding"/>
    <property type="evidence" value="ECO:0007669"/>
    <property type="project" value="TreeGrafter"/>
</dbReference>
<dbReference type="GO" id="GO:0003713">
    <property type="term" value="F:transcription coactivator activity"/>
    <property type="evidence" value="ECO:0007669"/>
    <property type="project" value="TreeGrafter"/>
</dbReference>
<dbReference type="InterPro" id="IPR013178">
    <property type="entry name" value="Histone_AcTrfase_Rtt109/CBP"/>
</dbReference>
<dbReference type="GO" id="GO:0045944">
    <property type="term" value="P:positive regulation of transcription by RNA polymerase II"/>
    <property type="evidence" value="ECO:0007669"/>
    <property type="project" value="TreeGrafter"/>
</dbReference>
<dbReference type="GO" id="GO:0008270">
    <property type="term" value="F:zinc ion binding"/>
    <property type="evidence" value="ECO:0007669"/>
    <property type="project" value="UniProtKB-KW"/>
</dbReference>
<evidence type="ECO:0000256" key="12">
    <source>
        <dbReference type="SAM" id="MobiDB-lite"/>
    </source>
</evidence>
<dbReference type="EC" id="2.3.1.48" evidence="2"/>
<keyword evidence="6" id="KW-0862">Zinc</keyword>
<organism evidence="14 15">
    <name type="scientific">Ostreobium quekettii</name>
    <dbReference type="NCBI Taxonomy" id="121088"/>
    <lineage>
        <taxon>Eukaryota</taxon>
        <taxon>Viridiplantae</taxon>
        <taxon>Chlorophyta</taxon>
        <taxon>core chlorophytes</taxon>
        <taxon>Ulvophyceae</taxon>
        <taxon>TCBD clade</taxon>
        <taxon>Bryopsidales</taxon>
        <taxon>Ostreobineae</taxon>
        <taxon>Ostreobiaceae</taxon>
        <taxon>Ostreobium</taxon>
    </lineage>
</organism>
<comment type="subcellular location">
    <subcellularLocation>
        <location evidence="1">Nucleus</location>
    </subcellularLocation>
</comment>
<dbReference type="SUPFAM" id="SSF57933">
    <property type="entry name" value="TAZ domain"/>
    <property type="match status" value="1"/>
</dbReference>
<name>A0A8S1IMN1_9CHLO</name>
<evidence type="ECO:0000256" key="7">
    <source>
        <dbReference type="ARBA" id="ARBA00022853"/>
    </source>
</evidence>
<keyword evidence="15" id="KW-1185">Reference proteome</keyword>
<proteinExistence type="predicted"/>
<evidence type="ECO:0000256" key="4">
    <source>
        <dbReference type="ARBA" id="ARBA00022723"/>
    </source>
</evidence>
<comment type="caution">
    <text evidence="14">The sequence shown here is derived from an EMBL/GenBank/DDBJ whole genome shotgun (WGS) entry which is preliminary data.</text>
</comment>
<keyword evidence="5" id="KW-0863">Zinc-finger</keyword>
<evidence type="ECO:0000256" key="5">
    <source>
        <dbReference type="ARBA" id="ARBA00022771"/>
    </source>
</evidence>
<evidence type="ECO:0000256" key="8">
    <source>
        <dbReference type="ARBA" id="ARBA00023015"/>
    </source>
</evidence>
<keyword evidence="3" id="KW-0808">Transferase</keyword>
<feature type="domain" description="TAZ-type" evidence="13">
    <location>
        <begin position="112"/>
        <end position="195"/>
    </location>
</feature>
<dbReference type="GO" id="GO:0005667">
    <property type="term" value="C:transcription regulator complex"/>
    <property type="evidence" value="ECO:0007669"/>
    <property type="project" value="TreeGrafter"/>
</dbReference>
<dbReference type="Proteomes" id="UP000708148">
    <property type="component" value="Unassembled WGS sequence"/>
</dbReference>
<evidence type="ECO:0000313" key="15">
    <source>
        <dbReference type="Proteomes" id="UP000708148"/>
    </source>
</evidence>
<evidence type="ECO:0000313" key="14">
    <source>
        <dbReference type="EMBL" id="CAD7696128.1"/>
    </source>
</evidence>
<sequence>MRHQAQQTALPSTSTNHAWLTLSLDAGPSGTSTLPSVQNVDLDAVVGQLPLTVSTGSLSQVFRSPKASSAQHQGGGCESGKKGRGKESMYNRSLGALPGLAGAPSVLQSILHEKDRQVRHQIRWLIFLHHVEHCSQTDDTCEASEVCREGRKLLRHVGKCKDWHCIYPSCLRVRNLREHYHQACKDRCCCVCGPVREALKRKRSRAGTPDDCEPPSQIPRIADAEEAAAASGSKGGTRRP</sequence>
<evidence type="ECO:0000256" key="9">
    <source>
        <dbReference type="ARBA" id="ARBA00023163"/>
    </source>
</evidence>